<evidence type="ECO:0000313" key="1">
    <source>
        <dbReference type="EMBL" id="KAG5536286.1"/>
    </source>
</evidence>
<gene>
    <name evidence="1" type="ORF">RHGRI_023910</name>
</gene>
<reference evidence="1" key="1">
    <citation type="submission" date="2020-08" db="EMBL/GenBank/DDBJ databases">
        <title>Plant Genome Project.</title>
        <authorList>
            <person name="Zhang R.-G."/>
        </authorList>
    </citation>
    <scope>NUCLEOTIDE SEQUENCE</scope>
    <source>
        <strain evidence="1">WSP0</strain>
        <tissue evidence="1">Leaf</tissue>
    </source>
</reference>
<dbReference type="Proteomes" id="UP000823749">
    <property type="component" value="Chromosome 8"/>
</dbReference>
<evidence type="ECO:0000313" key="2">
    <source>
        <dbReference type="Proteomes" id="UP000823749"/>
    </source>
</evidence>
<dbReference type="EMBL" id="JACTNZ010000008">
    <property type="protein sequence ID" value="KAG5536286.1"/>
    <property type="molecule type" value="Genomic_DNA"/>
</dbReference>
<sequence length="69" mass="7876">MLSLVTIAKLNGSPRNQMAFAVLKGKYAFIRLMFQMIYWSFTVVNQDIHSISVNILDHSTIVLPSRHLV</sequence>
<accession>A0AAV6J581</accession>
<name>A0AAV6J581_9ERIC</name>
<organism evidence="1 2">
    <name type="scientific">Rhododendron griersonianum</name>
    <dbReference type="NCBI Taxonomy" id="479676"/>
    <lineage>
        <taxon>Eukaryota</taxon>
        <taxon>Viridiplantae</taxon>
        <taxon>Streptophyta</taxon>
        <taxon>Embryophyta</taxon>
        <taxon>Tracheophyta</taxon>
        <taxon>Spermatophyta</taxon>
        <taxon>Magnoliopsida</taxon>
        <taxon>eudicotyledons</taxon>
        <taxon>Gunneridae</taxon>
        <taxon>Pentapetalae</taxon>
        <taxon>asterids</taxon>
        <taxon>Ericales</taxon>
        <taxon>Ericaceae</taxon>
        <taxon>Ericoideae</taxon>
        <taxon>Rhodoreae</taxon>
        <taxon>Rhododendron</taxon>
    </lineage>
</organism>
<comment type="caution">
    <text evidence="1">The sequence shown here is derived from an EMBL/GenBank/DDBJ whole genome shotgun (WGS) entry which is preliminary data.</text>
</comment>
<protein>
    <submittedName>
        <fullName evidence="1">Uncharacterized protein</fullName>
    </submittedName>
</protein>
<dbReference type="AlphaFoldDB" id="A0AAV6J581"/>
<keyword evidence="2" id="KW-1185">Reference proteome</keyword>
<proteinExistence type="predicted"/>